<dbReference type="SUPFAM" id="SSF46561">
    <property type="entry name" value="Ribosomal protein L29 (L29p)"/>
    <property type="match status" value="1"/>
</dbReference>
<feature type="coiled-coil region" evidence="4">
    <location>
        <begin position="7"/>
        <end position="34"/>
    </location>
</feature>
<evidence type="ECO:0000256" key="1">
    <source>
        <dbReference type="ARBA" id="ARBA00009254"/>
    </source>
</evidence>
<sequence length="71" mass="8206">MTSNKEINSSNLTIEEINNKIITLKKELILLKIQKTTKQTIKPHLLKKIKNQVAKIMTLKTRYINQNTTNG</sequence>
<evidence type="ECO:0000256" key="2">
    <source>
        <dbReference type="ARBA" id="ARBA00022980"/>
    </source>
</evidence>
<dbReference type="AlphaFoldDB" id="A0A4D6WS05"/>
<organism evidence="5">
    <name type="scientific">Erythroglossum lusitanicum</name>
    <dbReference type="NCBI Taxonomy" id="2575615"/>
    <lineage>
        <taxon>Eukaryota</taxon>
        <taxon>Rhodophyta</taxon>
        <taxon>Florideophyceae</taxon>
        <taxon>Rhodymeniophycidae</taxon>
        <taxon>Ceramiales</taxon>
        <taxon>Delesseriaceae</taxon>
        <taxon>Erythroglossum</taxon>
    </lineage>
</organism>
<keyword evidence="4" id="KW-0175">Coiled coil</keyword>
<keyword evidence="5" id="KW-0934">Plastid</keyword>
<dbReference type="InterPro" id="IPR036049">
    <property type="entry name" value="Ribosomal_uL29_sf"/>
</dbReference>
<reference evidence="5" key="1">
    <citation type="journal article" date="2019" name="Mol. Phylogenet. Evol.">
        <title>Morphological evolution and classification of the red algal order Ceramiales inferred using plastid phylogenomics.</title>
        <authorList>
            <person name="Diaz-Tapia P."/>
            <person name="Pasella M.M."/>
            <person name="Verbruggen H."/>
            <person name="Maggs C.A."/>
        </authorList>
    </citation>
    <scope>NUCLEOTIDE SEQUENCE</scope>
    <source>
        <strain evidence="5">PD2950_6</strain>
    </source>
</reference>
<geneLocation type="plastid" evidence="5"/>
<dbReference type="GO" id="GO:0005840">
    <property type="term" value="C:ribosome"/>
    <property type="evidence" value="ECO:0007669"/>
    <property type="project" value="UniProtKB-KW"/>
</dbReference>
<dbReference type="GO" id="GO:0006412">
    <property type="term" value="P:translation"/>
    <property type="evidence" value="ECO:0007669"/>
    <property type="project" value="InterPro"/>
</dbReference>
<keyword evidence="3" id="KW-0687">Ribonucleoprotein</keyword>
<accession>A0A4D6WS05</accession>
<protein>
    <submittedName>
        <fullName evidence="5">Ribosomal protein L29</fullName>
    </submittedName>
</protein>
<comment type="similarity">
    <text evidence="1">Belongs to the universal ribosomal protein uL29 family.</text>
</comment>
<evidence type="ECO:0000256" key="4">
    <source>
        <dbReference type="SAM" id="Coils"/>
    </source>
</evidence>
<dbReference type="Pfam" id="PF00831">
    <property type="entry name" value="Ribosomal_L29"/>
    <property type="match status" value="1"/>
</dbReference>
<dbReference type="NCBIfam" id="TIGR00012">
    <property type="entry name" value="L29"/>
    <property type="match status" value="1"/>
</dbReference>
<name>A0A4D6WS05_9FLOR</name>
<dbReference type="HAMAP" id="MF_00374">
    <property type="entry name" value="Ribosomal_uL29"/>
    <property type="match status" value="1"/>
</dbReference>
<gene>
    <name evidence="5" type="primary">rpl29</name>
</gene>
<reference evidence="5" key="2">
    <citation type="submission" date="2019-04" db="EMBL/GenBank/DDBJ databases">
        <authorList>
            <person name="Pasella M."/>
        </authorList>
    </citation>
    <scope>NUCLEOTIDE SEQUENCE</scope>
    <source>
        <strain evidence="5">PD2950_6</strain>
    </source>
</reference>
<evidence type="ECO:0000313" key="5">
    <source>
        <dbReference type="EMBL" id="QCI06644.1"/>
    </source>
</evidence>
<dbReference type="InterPro" id="IPR001854">
    <property type="entry name" value="Ribosomal_uL29"/>
</dbReference>
<dbReference type="Gene3D" id="1.10.287.310">
    <property type="match status" value="1"/>
</dbReference>
<dbReference type="GO" id="GO:0003735">
    <property type="term" value="F:structural constituent of ribosome"/>
    <property type="evidence" value="ECO:0007669"/>
    <property type="project" value="InterPro"/>
</dbReference>
<evidence type="ECO:0000256" key="3">
    <source>
        <dbReference type="ARBA" id="ARBA00023274"/>
    </source>
</evidence>
<keyword evidence="2 5" id="KW-0689">Ribosomal protein</keyword>
<proteinExistence type="inferred from homology"/>
<dbReference type="EMBL" id="MK814658">
    <property type="protein sequence ID" value="QCI06644.1"/>
    <property type="molecule type" value="Genomic_DNA"/>
</dbReference>
<dbReference type="GO" id="GO:1990904">
    <property type="term" value="C:ribonucleoprotein complex"/>
    <property type="evidence" value="ECO:0007669"/>
    <property type="project" value="UniProtKB-KW"/>
</dbReference>